<dbReference type="PIRSF" id="PIRSF006241">
    <property type="entry name" value="HyI"/>
    <property type="match status" value="1"/>
</dbReference>
<gene>
    <name evidence="5" type="ORF">C7440_2913</name>
</gene>
<comment type="similarity">
    <text evidence="2">Belongs to the hyi family.</text>
</comment>
<evidence type="ECO:0000256" key="3">
    <source>
        <dbReference type="PIRSR" id="PIRSR006241-50"/>
    </source>
</evidence>
<dbReference type="PANTHER" id="PTHR43489:SF6">
    <property type="entry name" value="HYDROXYPYRUVATE ISOMERASE-RELATED"/>
    <property type="match status" value="1"/>
</dbReference>
<sequence length="261" mass="28838">MQLCANLSWLYRHLDWSKRFEAATRDDFRGVEILLPYDHPPAWYARLLHDAEQSLVLINTPIGPGRGRLGWAAIPGAQAQFQQAFDQARSVAQATGCRRIHVMAGDISGMAREACMDALRRNLGHALALAESDDLVLTLEALNRGDAPGYFYHLPEQAIEVLNLFDSPRLRLQFDYYHCVKEGLDVPSTVAASGPWIGHVQIAGAEGRHEPDLGLHGLLEGVSALPGLGYDSWLGCEYQPRGMPADNLAWCQPLRDCGVLQ</sequence>
<feature type="active site" description="Proton donor/acceptor" evidence="3">
    <location>
        <position position="140"/>
    </location>
</feature>
<protein>
    <submittedName>
        <fullName evidence="5">Hydroxypyruvate isomerase</fullName>
    </submittedName>
</protein>
<dbReference type="InterPro" id="IPR026040">
    <property type="entry name" value="HyI-like"/>
</dbReference>
<keyword evidence="1 2" id="KW-0413">Isomerase</keyword>
<dbReference type="GO" id="GO:0008903">
    <property type="term" value="F:hydroxypyruvate isomerase activity"/>
    <property type="evidence" value="ECO:0007669"/>
    <property type="project" value="TreeGrafter"/>
</dbReference>
<evidence type="ECO:0000259" key="4">
    <source>
        <dbReference type="Pfam" id="PF01261"/>
    </source>
</evidence>
<evidence type="ECO:0000256" key="1">
    <source>
        <dbReference type="ARBA" id="ARBA00023235"/>
    </source>
</evidence>
<dbReference type="Gene3D" id="3.20.20.150">
    <property type="entry name" value="Divalent-metal-dependent TIM barrel enzymes"/>
    <property type="match status" value="1"/>
</dbReference>
<name>A0A2U1CK39_9BURK</name>
<evidence type="ECO:0000313" key="6">
    <source>
        <dbReference type="Proteomes" id="UP000246145"/>
    </source>
</evidence>
<dbReference type="InterPro" id="IPR036237">
    <property type="entry name" value="Xyl_isomerase-like_sf"/>
</dbReference>
<feature type="domain" description="Xylose isomerase-like TIM barrel" evidence="4">
    <location>
        <begin position="20"/>
        <end position="250"/>
    </location>
</feature>
<dbReference type="Proteomes" id="UP000246145">
    <property type="component" value="Unassembled WGS sequence"/>
</dbReference>
<dbReference type="GO" id="GO:0046487">
    <property type="term" value="P:glyoxylate metabolic process"/>
    <property type="evidence" value="ECO:0007669"/>
    <property type="project" value="TreeGrafter"/>
</dbReference>
<dbReference type="EMBL" id="QEKO01000004">
    <property type="protein sequence ID" value="PVY61363.1"/>
    <property type="molecule type" value="Genomic_DNA"/>
</dbReference>
<accession>A0A2U1CK39</accession>
<dbReference type="InterPro" id="IPR013022">
    <property type="entry name" value="Xyl_isomerase-like_TIM-brl"/>
</dbReference>
<organism evidence="5 6">
    <name type="scientific">Pusillimonas noertemannii</name>
    <dbReference type="NCBI Taxonomy" id="305977"/>
    <lineage>
        <taxon>Bacteria</taxon>
        <taxon>Pseudomonadati</taxon>
        <taxon>Pseudomonadota</taxon>
        <taxon>Betaproteobacteria</taxon>
        <taxon>Burkholderiales</taxon>
        <taxon>Alcaligenaceae</taxon>
        <taxon>Pusillimonas</taxon>
    </lineage>
</organism>
<evidence type="ECO:0000313" key="5">
    <source>
        <dbReference type="EMBL" id="PVY61363.1"/>
    </source>
</evidence>
<dbReference type="PANTHER" id="PTHR43489">
    <property type="entry name" value="ISOMERASE"/>
    <property type="match status" value="1"/>
</dbReference>
<dbReference type="OrthoDB" id="9786584at2"/>
<keyword evidence="6" id="KW-1185">Reference proteome</keyword>
<feature type="active site" description="Proton donor/acceptor" evidence="3">
    <location>
        <position position="237"/>
    </location>
</feature>
<reference evidence="5 6" key="1">
    <citation type="submission" date="2018-04" db="EMBL/GenBank/DDBJ databases">
        <title>Genomic Encyclopedia of Type Strains, Phase IV (KMG-IV): sequencing the most valuable type-strain genomes for metagenomic binning, comparative biology and taxonomic classification.</title>
        <authorList>
            <person name="Goeker M."/>
        </authorList>
    </citation>
    <scope>NUCLEOTIDE SEQUENCE [LARGE SCALE GENOMIC DNA]</scope>
    <source>
        <strain evidence="5 6">DSM 10065</strain>
    </source>
</reference>
<dbReference type="SUPFAM" id="SSF51658">
    <property type="entry name" value="Xylose isomerase-like"/>
    <property type="match status" value="1"/>
</dbReference>
<dbReference type="STRING" id="1231391.GCA_000308195_00909"/>
<dbReference type="RefSeq" id="WP_017523277.1">
    <property type="nucleotide sequence ID" value="NZ_JACCEX010000004.1"/>
</dbReference>
<comment type="caution">
    <text evidence="5">The sequence shown here is derived from an EMBL/GenBank/DDBJ whole genome shotgun (WGS) entry which is preliminary data.</text>
</comment>
<keyword evidence="5" id="KW-0670">Pyruvate</keyword>
<dbReference type="Pfam" id="PF01261">
    <property type="entry name" value="AP_endonuc_2"/>
    <property type="match status" value="1"/>
</dbReference>
<dbReference type="AlphaFoldDB" id="A0A2U1CK39"/>
<proteinExistence type="inferred from homology"/>
<dbReference type="InterPro" id="IPR050417">
    <property type="entry name" value="Sugar_Epim/Isomerase"/>
</dbReference>
<evidence type="ECO:0000256" key="2">
    <source>
        <dbReference type="PIRNR" id="PIRNR006241"/>
    </source>
</evidence>